<dbReference type="InterPro" id="IPR027368">
    <property type="entry name" value="MnmE_dom2"/>
</dbReference>
<feature type="binding site" evidence="10">
    <location>
        <position position="252"/>
    </location>
    <ligand>
        <name>Mg(2+)</name>
        <dbReference type="ChEBI" id="CHEBI:18420"/>
    </ligand>
</feature>
<evidence type="ECO:0000256" key="9">
    <source>
        <dbReference type="ARBA" id="ARBA00023134"/>
    </source>
</evidence>
<keyword evidence="3 10" id="KW-0819">tRNA processing</keyword>
<sequence>MTDTIAAISTPLGEGGIGIVRLSGPKAEAIARQLFHPRRPVKKWHSHRLYLGHIRDSQGQVIDEVLLALMRAPHSYTREDVVEINCHSGYLVLRRILEEALVRGARLARPGEFTLRAFLSGRLDLTQAEAVLEVIQARTQAGLRVAAAHLQGGLGQQVRKIREELINLLAQVEAALDFPEEAQELEPDAIKSGLASPRHLLGQLCDTYREGRLLREGLAVVIAGRPNVGKSSLLNRLLAADRAIVTEIPGTTRDVIEESLAIQGIPVRLSDTAGLREAAGDRVEELGMARTKDRLEQADVVLYLVDGSQPLAPEDRRLLKELTGRAGLAVINKADLPQRLSEKELEEATTFPRLRISALTGQGLEDLKQAIVDLASAGGVQHEGEIVTQARHHRHLANCLDSLLKAQNLLGPETPWELVAEELRAAIRELGEITGEEVGEDILDRIFAQFCLGK</sequence>
<keyword evidence="7 10" id="KW-0460">Magnesium</keyword>
<dbReference type="InterPro" id="IPR005225">
    <property type="entry name" value="Small_GTP-bd"/>
</dbReference>
<comment type="caution">
    <text evidence="13">The sequence shown here is derived from an EMBL/GenBank/DDBJ whole genome shotgun (WGS) entry which is preliminary data.</text>
</comment>
<feature type="binding site" evidence="10">
    <location>
        <position position="231"/>
    </location>
    <ligand>
        <name>Mg(2+)</name>
        <dbReference type="ChEBI" id="CHEBI:18420"/>
    </ligand>
</feature>
<evidence type="ECO:0000256" key="11">
    <source>
        <dbReference type="RuleBase" id="RU003313"/>
    </source>
</evidence>
<comment type="subcellular location">
    <subcellularLocation>
        <location evidence="10">Cytoplasm</location>
    </subcellularLocation>
</comment>
<feature type="binding site" evidence="10">
    <location>
        <position position="246"/>
    </location>
    <ligand>
        <name>K(+)</name>
        <dbReference type="ChEBI" id="CHEBI:29103"/>
    </ligand>
</feature>
<dbReference type="FunFam" id="3.30.1360.120:FF:000003">
    <property type="entry name" value="tRNA modification GTPase MnmE"/>
    <property type="match status" value="1"/>
</dbReference>
<feature type="binding site" evidence="10">
    <location>
        <begin position="332"/>
        <end position="335"/>
    </location>
    <ligand>
        <name>GTP</name>
        <dbReference type="ChEBI" id="CHEBI:37565"/>
    </ligand>
</feature>
<dbReference type="NCBIfam" id="TIGR00450">
    <property type="entry name" value="mnmE_trmE_thdF"/>
    <property type="match status" value="1"/>
</dbReference>
<evidence type="ECO:0000256" key="8">
    <source>
        <dbReference type="ARBA" id="ARBA00022958"/>
    </source>
</evidence>
<dbReference type="Gene3D" id="1.20.120.430">
    <property type="entry name" value="tRNA modification GTPase MnmE domain 2"/>
    <property type="match status" value="1"/>
</dbReference>
<feature type="binding site" evidence="10">
    <location>
        <begin position="271"/>
        <end position="274"/>
    </location>
    <ligand>
        <name>GTP</name>
        <dbReference type="ChEBI" id="CHEBI:37565"/>
    </ligand>
</feature>
<dbReference type="InterPro" id="IPR025867">
    <property type="entry name" value="MnmE_helical"/>
</dbReference>
<dbReference type="GO" id="GO:0005525">
    <property type="term" value="F:GTP binding"/>
    <property type="evidence" value="ECO:0007669"/>
    <property type="project" value="UniProtKB-UniRule"/>
</dbReference>
<dbReference type="NCBIfam" id="NF003661">
    <property type="entry name" value="PRK05291.1-3"/>
    <property type="match status" value="1"/>
</dbReference>
<feature type="binding site" evidence="10">
    <location>
        <position position="83"/>
    </location>
    <ligand>
        <name>(6S)-5-formyl-5,6,7,8-tetrahydrofolate</name>
        <dbReference type="ChEBI" id="CHEBI:57457"/>
    </ligand>
</feature>
<dbReference type="AlphaFoldDB" id="A0A7C3SIM0"/>
<evidence type="ECO:0000256" key="6">
    <source>
        <dbReference type="ARBA" id="ARBA00022801"/>
    </source>
</evidence>
<keyword evidence="2 10" id="KW-0963">Cytoplasm</keyword>
<dbReference type="Pfam" id="PF01926">
    <property type="entry name" value="MMR_HSR1"/>
    <property type="match status" value="1"/>
</dbReference>
<dbReference type="Pfam" id="PF12631">
    <property type="entry name" value="MnmE_helical"/>
    <property type="match status" value="1"/>
</dbReference>
<evidence type="ECO:0000256" key="5">
    <source>
        <dbReference type="ARBA" id="ARBA00022741"/>
    </source>
</evidence>
<protein>
    <recommendedName>
        <fullName evidence="10">tRNA modification GTPase MnmE</fullName>
        <ecNumber evidence="10">3.6.-.-</ecNumber>
    </recommendedName>
</protein>
<evidence type="ECO:0000256" key="1">
    <source>
        <dbReference type="ARBA" id="ARBA00011043"/>
    </source>
</evidence>
<evidence type="ECO:0000259" key="12">
    <source>
        <dbReference type="PROSITE" id="PS51709"/>
    </source>
</evidence>
<proteinExistence type="inferred from homology"/>
<dbReference type="Pfam" id="PF10396">
    <property type="entry name" value="TrmE_N"/>
    <property type="match status" value="1"/>
</dbReference>
<feature type="binding site" evidence="10">
    <location>
        <position position="248"/>
    </location>
    <ligand>
        <name>K(+)</name>
        <dbReference type="ChEBI" id="CHEBI:29103"/>
    </ligand>
</feature>
<dbReference type="Gene3D" id="3.40.50.300">
    <property type="entry name" value="P-loop containing nucleotide triphosphate hydrolases"/>
    <property type="match status" value="1"/>
</dbReference>
<feature type="binding site" evidence="10">
    <location>
        <position position="227"/>
    </location>
    <ligand>
        <name>K(+)</name>
        <dbReference type="ChEBI" id="CHEBI:29103"/>
    </ligand>
</feature>
<evidence type="ECO:0000256" key="3">
    <source>
        <dbReference type="ARBA" id="ARBA00022694"/>
    </source>
</evidence>
<evidence type="ECO:0000256" key="4">
    <source>
        <dbReference type="ARBA" id="ARBA00022723"/>
    </source>
</evidence>
<organism evidence="13">
    <name type="scientific">Desulfobacca acetoxidans</name>
    <dbReference type="NCBI Taxonomy" id="60893"/>
    <lineage>
        <taxon>Bacteria</taxon>
        <taxon>Pseudomonadati</taxon>
        <taxon>Thermodesulfobacteriota</taxon>
        <taxon>Desulfobaccia</taxon>
        <taxon>Desulfobaccales</taxon>
        <taxon>Desulfobaccaceae</taxon>
        <taxon>Desulfobacca</taxon>
    </lineage>
</organism>
<accession>A0A7C3SIM0</accession>
<keyword evidence="8 10" id="KW-0630">Potassium</keyword>
<keyword evidence="9 10" id="KW-0342">GTP-binding</keyword>
<dbReference type="InterPro" id="IPR006073">
    <property type="entry name" value="GTP-bd"/>
</dbReference>
<dbReference type="InterPro" id="IPR027266">
    <property type="entry name" value="TrmE/GcvT-like"/>
</dbReference>
<feature type="binding site" evidence="10">
    <location>
        <position position="21"/>
    </location>
    <ligand>
        <name>(6S)-5-formyl-5,6,7,8-tetrahydrofolate</name>
        <dbReference type="ChEBI" id="CHEBI:57457"/>
    </ligand>
</feature>
<feature type="binding site" evidence="10">
    <location>
        <position position="122"/>
    </location>
    <ligand>
        <name>(6S)-5-formyl-5,6,7,8-tetrahydrofolate</name>
        <dbReference type="ChEBI" id="CHEBI:57457"/>
    </ligand>
</feature>
<keyword evidence="6 10" id="KW-0378">Hydrolase</keyword>
<evidence type="ECO:0000256" key="7">
    <source>
        <dbReference type="ARBA" id="ARBA00022842"/>
    </source>
</evidence>
<dbReference type="PANTHER" id="PTHR42714:SF2">
    <property type="entry name" value="TRNA MODIFICATION GTPASE GTPBP3, MITOCHONDRIAL"/>
    <property type="match status" value="1"/>
</dbReference>
<comment type="subunit">
    <text evidence="10">Homodimer. Heterotetramer of two MnmE and two MnmG subunits.</text>
</comment>
<comment type="function">
    <text evidence="10">Exhibits a very high intrinsic GTPase hydrolysis rate. Involved in the addition of a carboxymethylaminomethyl (cmnm) group at the wobble position (U34) of certain tRNAs, forming tRNA-cmnm(5)s(2)U34.</text>
</comment>
<dbReference type="InterPro" id="IPR004520">
    <property type="entry name" value="GTPase_MnmE"/>
</dbReference>
<keyword evidence="4 10" id="KW-0479">Metal-binding</keyword>
<name>A0A7C3SIM0_9BACT</name>
<comment type="cofactor">
    <cofactor evidence="10">
        <name>K(+)</name>
        <dbReference type="ChEBI" id="CHEBI:29103"/>
    </cofactor>
    <text evidence="10">Binds 1 potassium ion per subunit.</text>
</comment>
<dbReference type="GO" id="GO:0002098">
    <property type="term" value="P:tRNA wobble uridine modification"/>
    <property type="evidence" value="ECO:0007669"/>
    <property type="project" value="TreeGrafter"/>
</dbReference>
<evidence type="ECO:0000256" key="2">
    <source>
        <dbReference type="ARBA" id="ARBA00022490"/>
    </source>
</evidence>
<evidence type="ECO:0000313" key="13">
    <source>
        <dbReference type="EMBL" id="HGB14444.1"/>
    </source>
</evidence>
<dbReference type="GO" id="GO:0005829">
    <property type="term" value="C:cytosol"/>
    <property type="evidence" value="ECO:0007669"/>
    <property type="project" value="TreeGrafter"/>
</dbReference>
<feature type="binding site" evidence="10">
    <location>
        <begin position="246"/>
        <end position="252"/>
    </location>
    <ligand>
        <name>GTP</name>
        <dbReference type="ChEBI" id="CHEBI:37565"/>
    </ligand>
</feature>
<dbReference type="InterPro" id="IPR031168">
    <property type="entry name" value="G_TrmE"/>
</dbReference>
<evidence type="ECO:0000256" key="10">
    <source>
        <dbReference type="HAMAP-Rule" id="MF_00379"/>
    </source>
</evidence>
<keyword evidence="5 10" id="KW-0547">Nucleotide-binding</keyword>
<feature type="domain" description="TrmE-type G" evidence="12">
    <location>
        <begin position="217"/>
        <end position="376"/>
    </location>
</feature>
<dbReference type="NCBIfam" id="TIGR00231">
    <property type="entry name" value="small_GTP"/>
    <property type="match status" value="1"/>
</dbReference>
<dbReference type="EC" id="3.6.-.-" evidence="10"/>
<dbReference type="GO" id="GO:0042802">
    <property type="term" value="F:identical protein binding"/>
    <property type="evidence" value="ECO:0007669"/>
    <property type="project" value="UniProtKB-ARBA"/>
</dbReference>
<feature type="binding site" evidence="10">
    <location>
        <position position="251"/>
    </location>
    <ligand>
        <name>K(+)</name>
        <dbReference type="ChEBI" id="CHEBI:29103"/>
    </ligand>
</feature>
<dbReference type="InterPro" id="IPR018948">
    <property type="entry name" value="GTP-bd_TrmE_N"/>
</dbReference>
<gene>
    <name evidence="10 13" type="primary">mnmE</name>
    <name evidence="10" type="synonym">trmE</name>
    <name evidence="13" type="ORF">ENV62_04285</name>
</gene>
<dbReference type="Gene3D" id="3.30.1360.120">
    <property type="entry name" value="Probable tRNA modification gtpase trme, domain 1"/>
    <property type="match status" value="1"/>
</dbReference>
<dbReference type="CDD" id="cd14858">
    <property type="entry name" value="TrmE_N"/>
    <property type="match status" value="1"/>
</dbReference>
<dbReference type="GO" id="GO:0030488">
    <property type="term" value="P:tRNA methylation"/>
    <property type="evidence" value="ECO:0007669"/>
    <property type="project" value="TreeGrafter"/>
</dbReference>
<reference evidence="13" key="1">
    <citation type="journal article" date="2020" name="mSystems">
        <title>Genome- and Community-Level Interaction Insights into Carbon Utilization and Element Cycling Functions of Hydrothermarchaeota in Hydrothermal Sediment.</title>
        <authorList>
            <person name="Zhou Z."/>
            <person name="Liu Y."/>
            <person name="Xu W."/>
            <person name="Pan J."/>
            <person name="Luo Z.H."/>
            <person name="Li M."/>
        </authorList>
    </citation>
    <scope>NUCLEOTIDE SEQUENCE [LARGE SCALE GENOMIC DNA]</scope>
    <source>
        <strain evidence="13">SpSt-776</strain>
    </source>
</reference>
<comment type="similarity">
    <text evidence="1 10 11">Belongs to the TRAFAC class TrmE-Era-EngA-EngB-Septin-like GTPase superfamily. TrmE GTPase family.</text>
</comment>
<comment type="caution">
    <text evidence="10">Lacks conserved residue(s) required for the propagation of feature annotation.</text>
</comment>
<feature type="binding site" evidence="10">
    <location>
        <begin position="227"/>
        <end position="232"/>
    </location>
    <ligand>
        <name>GTP</name>
        <dbReference type="ChEBI" id="CHEBI:37565"/>
    </ligand>
</feature>
<dbReference type="EMBL" id="DTHB01000029">
    <property type="protein sequence ID" value="HGB14444.1"/>
    <property type="molecule type" value="Genomic_DNA"/>
</dbReference>
<dbReference type="PANTHER" id="PTHR42714">
    <property type="entry name" value="TRNA MODIFICATION GTPASE GTPBP3"/>
    <property type="match status" value="1"/>
</dbReference>
<dbReference type="GO" id="GO:0003924">
    <property type="term" value="F:GTPase activity"/>
    <property type="evidence" value="ECO:0007669"/>
    <property type="project" value="UniProtKB-UniRule"/>
</dbReference>
<dbReference type="InterPro" id="IPR027417">
    <property type="entry name" value="P-loop_NTPase"/>
</dbReference>
<dbReference type="GO" id="GO:0046872">
    <property type="term" value="F:metal ion binding"/>
    <property type="evidence" value="ECO:0007669"/>
    <property type="project" value="UniProtKB-KW"/>
</dbReference>
<dbReference type="HAMAP" id="MF_00379">
    <property type="entry name" value="GTPase_MnmE"/>
    <property type="match status" value="1"/>
</dbReference>
<dbReference type="FunFam" id="3.40.50.300:FF:000494">
    <property type="entry name" value="tRNA modification GTPase MnmE"/>
    <property type="match status" value="1"/>
</dbReference>
<dbReference type="SUPFAM" id="SSF52540">
    <property type="entry name" value="P-loop containing nucleoside triphosphate hydrolases"/>
    <property type="match status" value="1"/>
</dbReference>
<feature type="binding site" evidence="10">
    <location>
        <position position="454"/>
    </location>
    <ligand>
        <name>(6S)-5-formyl-5,6,7,8-tetrahydrofolate</name>
        <dbReference type="ChEBI" id="CHEBI:57457"/>
    </ligand>
</feature>
<dbReference type="PROSITE" id="PS51709">
    <property type="entry name" value="G_TRME"/>
    <property type="match status" value="1"/>
</dbReference>
<dbReference type="CDD" id="cd04164">
    <property type="entry name" value="trmE"/>
    <property type="match status" value="1"/>
</dbReference>